<keyword evidence="8" id="KW-0482">Metalloprotease</keyword>
<accession>A0A9X1KVU6</accession>
<evidence type="ECO:0000256" key="9">
    <source>
        <dbReference type="ARBA" id="ARBA00023211"/>
    </source>
</evidence>
<comment type="cofactor">
    <cofactor evidence="2">
        <name>Mn(2+)</name>
        <dbReference type="ChEBI" id="CHEBI:29035"/>
    </cofactor>
</comment>
<dbReference type="SUPFAM" id="SSF53092">
    <property type="entry name" value="Creatinase/prolidase N-terminal domain"/>
    <property type="match status" value="1"/>
</dbReference>
<sequence length="535" mass="60923">MRKIFILILVLSWGLSVSQDYPADQLDIEFHKKKRLEVINRMPSNSVAVIFSNPVRNRANDVEYIYHQDPDFYYLTGNPEPHSVLLLFSEPFQGTQEILFVQPHHARQELYNGPRLGVEGAKEKLGFKVAYENTEFKALQIPFQEFDSVLFFDFKNDVRDEIYASGDLYDLMNQFKAKAGIPQDYNSMIAGIYEEIRNLEPGEREAYKKRLAQMSEQIPLLQQNEIIQNFIKAEGSLEQEIVAGNILPSPNNFNTQKIQQIMTDLREIKEPQEIDLLRKAVYISCMGQVEVMKAMHPGMSETEIQGIQEYVFKKYGSEYEGYPSIVGAGHNGCVLHYIKNDKLKVGDELVLMDLGAEYHGYTADVTRTIPANGKFTPEQKAIYDLVYQAQEESFKICKPGETIRETTTISRQVIADGLIKLGIIADASEVGRYFPHGVSHHIGLDVHDRGNYTTFEKDMVLTVEPGIYIPENSPCDPKWWGIAVRIEDDVLITEDGYELLTAFAPRSTKEIEAMMAQPSIFDSYSLPPLEDALKD</sequence>
<dbReference type="EC" id="3.4.11.9" evidence="4"/>
<evidence type="ECO:0000256" key="11">
    <source>
        <dbReference type="SAM" id="SignalP"/>
    </source>
</evidence>
<feature type="signal peptide" evidence="11">
    <location>
        <begin position="1"/>
        <end position="22"/>
    </location>
</feature>
<proteinExistence type="inferred from homology"/>
<evidence type="ECO:0000256" key="1">
    <source>
        <dbReference type="ARBA" id="ARBA00001424"/>
    </source>
</evidence>
<evidence type="ECO:0000256" key="6">
    <source>
        <dbReference type="ARBA" id="ARBA00022723"/>
    </source>
</evidence>
<dbReference type="Proteomes" id="UP001139409">
    <property type="component" value="Unassembled WGS sequence"/>
</dbReference>
<dbReference type="PANTHER" id="PTHR43226">
    <property type="entry name" value="XAA-PRO AMINOPEPTIDASE 3"/>
    <property type="match status" value="1"/>
</dbReference>
<comment type="similarity">
    <text evidence="3 10">Belongs to the peptidase M24B family.</text>
</comment>
<dbReference type="AlphaFoldDB" id="A0A9X1KVU6"/>
<dbReference type="Gene3D" id="3.90.230.10">
    <property type="entry name" value="Creatinase/methionine aminopeptidase superfamily"/>
    <property type="match status" value="1"/>
</dbReference>
<evidence type="ECO:0000256" key="10">
    <source>
        <dbReference type="RuleBase" id="RU000590"/>
    </source>
</evidence>
<evidence type="ECO:0000256" key="2">
    <source>
        <dbReference type="ARBA" id="ARBA00001936"/>
    </source>
</evidence>
<keyword evidence="5" id="KW-0645">Protease</keyword>
<dbReference type="GO" id="GO:0070006">
    <property type="term" value="F:metalloaminopeptidase activity"/>
    <property type="evidence" value="ECO:0007669"/>
    <property type="project" value="InterPro"/>
</dbReference>
<dbReference type="InterPro" id="IPR007865">
    <property type="entry name" value="Aminopep_P_N"/>
</dbReference>
<keyword evidence="6 10" id="KW-0479">Metal-binding</keyword>
<protein>
    <recommendedName>
        <fullName evidence="4">Xaa-Pro aminopeptidase</fullName>
        <ecNumber evidence="4">3.4.11.9</ecNumber>
    </recommendedName>
</protein>
<dbReference type="RefSeq" id="WP_225697165.1">
    <property type="nucleotide sequence ID" value="NZ_JAIXNE010000001.1"/>
</dbReference>
<evidence type="ECO:0000256" key="8">
    <source>
        <dbReference type="ARBA" id="ARBA00023049"/>
    </source>
</evidence>
<dbReference type="SMART" id="SM01011">
    <property type="entry name" value="AMP_N"/>
    <property type="match status" value="1"/>
</dbReference>
<evidence type="ECO:0000256" key="4">
    <source>
        <dbReference type="ARBA" id="ARBA00012574"/>
    </source>
</evidence>
<dbReference type="GO" id="GO:0006508">
    <property type="term" value="P:proteolysis"/>
    <property type="evidence" value="ECO:0007669"/>
    <property type="project" value="UniProtKB-KW"/>
</dbReference>
<dbReference type="InterPro" id="IPR000994">
    <property type="entry name" value="Pept_M24"/>
</dbReference>
<dbReference type="SUPFAM" id="SSF55920">
    <property type="entry name" value="Creatinase/aminopeptidase"/>
    <property type="match status" value="1"/>
</dbReference>
<gene>
    <name evidence="13" type="ORF">LDX50_04230</name>
</gene>
<dbReference type="PANTHER" id="PTHR43226:SF4">
    <property type="entry name" value="XAA-PRO AMINOPEPTIDASE 3"/>
    <property type="match status" value="1"/>
</dbReference>
<dbReference type="Pfam" id="PF00557">
    <property type="entry name" value="Peptidase_M24"/>
    <property type="match status" value="1"/>
</dbReference>
<evidence type="ECO:0000313" key="14">
    <source>
        <dbReference type="Proteomes" id="UP001139409"/>
    </source>
</evidence>
<keyword evidence="11" id="KW-0732">Signal</keyword>
<evidence type="ECO:0000256" key="3">
    <source>
        <dbReference type="ARBA" id="ARBA00008766"/>
    </source>
</evidence>
<organism evidence="13 14">
    <name type="scientific">Fulvivirga sedimenti</name>
    <dbReference type="NCBI Taxonomy" id="2879465"/>
    <lineage>
        <taxon>Bacteria</taxon>
        <taxon>Pseudomonadati</taxon>
        <taxon>Bacteroidota</taxon>
        <taxon>Cytophagia</taxon>
        <taxon>Cytophagales</taxon>
        <taxon>Fulvivirgaceae</taxon>
        <taxon>Fulvivirga</taxon>
    </lineage>
</organism>
<evidence type="ECO:0000259" key="12">
    <source>
        <dbReference type="SMART" id="SM01011"/>
    </source>
</evidence>
<keyword evidence="13" id="KW-0031">Aminopeptidase</keyword>
<keyword evidence="9" id="KW-0464">Manganese</keyword>
<dbReference type="Pfam" id="PF05195">
    <property type="entry name" value="AMP_N"/>
    <property type="match status" value="1"/>
</dbReference>
<reference evidence="13" key="1">
    <citation type="submission" date="2021-09" db="EMBL/GenBank/DDBJ databases">
        <title>Fulvivirga sp. isolated from coastal sediment.</title>
        <authorList>
            <person name="Yu H."/>
        </authorList>
    </citation>
    <scope>NUCLEOTIDE SEQUENCE</scope>
    <source>
        <strain evidence="13">1062</strain>
    </source>
</reference>
<keyword evidence="14" id="KW-1185">Reference proteome</keyword>
<comment type="catalytic activity">
    <reaction evidence="1">
        <text>Release of any N-terminal amino acid, including proline, that is linked to proline, even from a dipeptide or tripeptide.</text>
        <dbReference type="EC" id="3.4.11.9"/>
    </reaction>
</comment>
<name>A0A9X1KVU6_9BACT</name>
<dbReference type="InterPro" id="IPR036005">
    <property type="entry name" value="Creatinase/aminopeptidase-like"/>
</dbReference>
<evidence type="ECO:0000313" key="13">
    <source>
        <dbReference type="EMBL" id="MCA6074060.1"/>
    </source>
</evidence>
<dbReference type="InterPro" id="IPR052433">
    <property type="entry name" value="X-Pro_dipept-like"/>
</dbReference>
<dbReference type="Gene3D" id="3.40.350.10">
    <property type="entry name" value="Creatinase/prolidase N-terminal domain"/>
    <property type="match status" value="1"/>
</dbReference>
<dbReference type="PROSITE" id="PS00491">
    <property type="entry name" value="PROLINE_PEPTIDASE"/>
    <property type="match status" value="1"/>
</dbReference>
<dbReference type="CDD" id="cd01087">
    <property type="entry name" value="Prolidase"/>
    <property type="match status" value="1"/>
</dbReference>
<dbReference type="GO" id="GO:0030145">
    <property type="term" value="F:manganese ion binding"/>
    <property type="evidence" value="ECO:0007669"/>
    <property type="project" value="InterPro"/>
</dbReference>
<comment type="caution">
    <text evidence="13">The sequence shown here is derived from an EMBL/GenBank/DDBJ whole genome shotgun (WGS) entry which is preliminary data.</text>
</comment>
<keyword evidence="7" id="KW-0378">Hydrolase</keyword>
<dbReference type="InterPro" id="IPR001131">
    <property type="entry name" value="Peptidase_M24B_aminopep-P_CS"/>
</dbReference>
<feature type="domain" description="Aminopeptidase P N-terminal" evidence="12">
    <location>
        <begin position="26"/>
        <end position="160"/>
    </location>
</feature>
<feature type="chain" id="PRO_5040970315" description="Xaa-Pro aminopeptidase" evidence="11">
    <location>
        <begin position="23"/>
        <end position="535"/>
    </location>
</feature>
<evidence type="ECO:0000256" key="7">
    <source>
        <dbReference type="ARBA" id="ARBA00022801"/>
    </source>
</evidence>
<dbReference type="EMBL" id="JAIXNE010000001">
    <property type="protein sequence ID" value="MCA6074060.1"/>
    <property type="molecule type" value="Genomic_DNA"/>
</dbReference>
<evidence type="ECO:0000256" key="5">
    <source>
        <dbReference type="ARBA" id="ARBA00022670"/>
    </source>
</evidence>
<dbReference type="InterPro" id="IPR029149">
    <property type="entry name" value="Creatin/AminoP/Spt16_N"/>
</dbReference>